<dbReference type="AlphaFoldDB" id="A0A6I4W8J9"/>
<keyword evidence="2" id="KW-0472">Membrane</keyword>
<feature type="region of interest" description="Disordered" evidence="1">
    <location>
        <begin position="723"/>
        <end position="786"/>
    </location>
</feature>
<keyword evidence="2" id="KW-0812">Transmembrane</keyword>
<keyword evidence="2" id="KW-1133">Transmembrane helix</keyword>
<feature type="region of interest" description="Disordered" evidence="1">
    <location>
        <begin position="831"/>
        <end position="870"/>
    </location>
</feature>
<name>A0A6I4W8J9_9ACTN</name>
<evidence type="ECO:0000313" key="4">
    <source>
        <dbReference type="Proteomes" id="UP000431901"/>
    </source>
</evidence>
<gene>
    <name evidence="3" type="ORF">GQ466_17555</name>
</gene>
<sequence>MTGDRVDHIVFTWSDRLLIGGSGLGPVASSLGPDALRMWNQRLAGGDIAVGQWFHGAPECVALGALTFGQTGGEGAVLRVLPARDPNGRISQVVHALVGAADTVDARLALGLHDWSGWITADAAGRTPPTLRPEHARDLRKLADAGLDVLPVRPDALRGLLAGVLAAPADAYTAEIAPDDYGLVAGLVARLDGTAGDLPWTVMLGADVTRAAVRPRVLALASPEARRGRTLLTTAPPADPRFARAAGLLADLGAGALTRPAAPLSDPELLLDWVEAEHQRASTVLTLVDRALDGTLDEPGRRHLNGPAGQERLRAETRLVPIAVLADRLARWAAHPPRGLDEAGRTLSRIGALRYLADAEQDREAAKRLLTAAGALGVGQEAADVLAQWRAGQAEITPTHEHGAIFFALRFGLDLSADPTIGALLPGMTPVRLLRWSAELAAADDTRAARHFLATAHAGAARSRRRRGDADVRELLRETEAFHDTIARIVLAEDLAGDAETALYRQVFELGYGVPEQELRTVLADLPADGTRTEFRPWHALADLLGGGKEVVDVACHAAACGARTADLQTMLETLPTAGLIRAAQARPDEGIFVSAVLWVLDAREYTPDERTASRRVLLSSRFLIDPVERTWPAAAARCSAYGILLGVAYRVADGDGRAAGLTAAEAEELLALDGPEPFLFALLQAAGEDAVVPVLLALARRSGAELGLPAATVDAALRTPHHKAVEIRTERVPAPATPRWAKEEPSQAPLPPAPFRSEAQAASHGGGQGNGQNGGSQDKPAEPAEPVGRAAGFAAWLGAQDRRLLLGGGAIVLVLLILVLLLAFTGGSGEKPKPGPTVYVTKTVSPSPSDEVKPDGQKKHQQNNDGNGP</sequence>
<evidence type="ECO:0000256" key="1">
    <source>
        <dbReference type="SAM" id="MobiDB-lite"/>
    </source>
</evidence>
<proteinExistence type="predicted"/>
<feature type="compositionally biased region" description="Gly residues" evidence="1">
    <location>
        <begin position="765"/>
        <end position="775"/>
    </location>
</feature>
<reference evidence="3 4" key="1">
    <citation type="submission" date="2019-12" db="EMBL/GenBank/DDBJ databases">
        <title>Nocardia macrotermitis sp. nov. and Nocardia aurantia sp. nov., isolated from the gut of the fungus growing-termite Macrotermes natalensis.</title>
        <authorList>
            <person name="Christine B."/>
            <person name="Rene B."/>
        </authorList>
    </citation>
    <scope>NUCLEOTIDE SEQUENCE [LARGE SCALE GENOMIC DNA]</scope>
    <source>
        <strain evidence="3 4">DSM 102126</strain>
    </source>
</reference>
<organism evidence="3 4">
    <name type="scientific">Actinomadura rayongensis</name>
    <dbReference type="NCBI Taxonomy" id="1429076"/>
    <lineage>
        <taxon>Bacteria</taxon>
        <taxon>Bacillati</taxon>
        <taxon>Actinomycetota</taxon>
        <taxon>Actinomycetes</taxon>
        <taxon>Streptosporangiales</taxon>
        <taxon>Thermomonosporaceae</taxon>
        <taxon>Actinomadura</taxon>
    </lineage>
</organism>
<comment type="caution">
    <text evidence="3">The sequence shown here is derived from an EMBL/GenBank/DDBJ whole genome shotgun (WGS) entry which is preliminary data.</text>
</comment>
<feature type="transmembrane region" description="Helical" evidence="2">
    <location>
        <begin position="805"/>
        <end position="825"/>
    </location>
</feature>
<dbReference type="RefSeq" id="WP_161104050.1">
    <property type="nucleotide sequence ID" value="NZ_JBHLYI010000004.1"/>
</dbReference>
<evidence type="ECO:0000256" key="2">
    <source>
        <dbReference type="SAM" id="Phobius"/>
    </source>
</evidence>
<protein>
    <submittedName>
        <fullName evidence="3">Uncharacterized protein</fullName>
    </submittedName>
</protein>
<dbReference type="EMBL" id="WUTW01000003">
    <property type="protein sequence ID" value="MXQ65831.1"/>
    <property type="molecule type" value="Genomic_DNA"/>
</dbReference>
<accession>A0A6I4W8J9</accession>
<dbReference type="Proteomes" id="UP000431901">
    <property type="component" value="Unassembled WGS sequence"/>
</dbReference>
<evidence type="ECO:0000313" key="3">
    <source>
        <dbReference type="EMBL" id="MXQ65831.1"/>
    </source>
</evidence>
<keyword evidence="4" id="KW-1185">Reference proteome</keyword>
<dbReference type="OrthoDB" id="3441998at2"/>